<protein>
    <recommendedName>
        <fullName evidence="4">Zinc knuckle-domain-containing protein</fullName>
    </recommendedName>
</protein>
<feature type="compositionally biased region" description="Pro residues" evidence="1">
    <location>
        <begin position="231"/>
        <end position="240"/>
    </location>
</feature>
<dbReference type="OMA" id="HYSYECT"/>
<gene>
    <name evidence="2" type="ORF">DOTSEDRAFT_72044</name>
</gene>
<accession>N1PPX4</accession>
<dbReference type="Proteomes" id="UP000016933">
    <property type="component" value="Unassembled WGS sequence"/>
</dbReference>
<dbReference type="AlphaFoldDB" id="N1PPX4"/>
<evidence type="ECO:0008006" key="4">
    <source>
        <dbReference type="Google" id="ProtNLM"/>
    </source>
</evidence>
<feature type="compositionally biased region" description="Basic residues" evidence="1">
    <location>
        <begin position="149"/>
        <end position="160"/>
    </location>
</feature>
<dbReference type="Pfam" id="PF13917">
    <property type="entry name" value="zf-CCHC_3"/>
    <property type="match status" value="1"/>
</dbReference>
<dbReference type="EMBL" id="KB446539">
    <property type="protein sequence ID" value="EME44430.1"/>
    <property type="molecule type" value="Genomic_DNA"/>
</dbReference>
<evidence type="ECO:0000313" key="2">
    <source>
        <dbReference type="EMBL" id="EME44430.1"/>
    </source>
</evidence>
<feature type="region of interest" description="Disordered" evidence="1">
    <location>
        <begin position="35"/>
        <end position="262"/>
    </location>
</feature>
<reference evidence="2 3" key="2">
    <citation type="journal article" date="2012" name="PLoS Pathog.">
        <title>Diverse lifestyles and strategies of plant pathogenesis encoded in the genomes of eighteen Dothideomycetes fungi.</title>
        <authorList>
            <person name="Ohm R.A."/>
            <person name="Feau N."/>
            <person name="Henrissat B."/>
            <person name="Schoch C.L."/>
            <person name="Horwitz B.A."/>
            <person name="Barry K.W."/>
            <person name="Condon B.J."/>
            <person name="Copeland A.C."/>
            <person name="Dhillon B."/>
            <person name="Glaser F."/>
            <person name="Hesse C.N."/>
            <person name="Kosti I."/>
            <person name="LaButti K."/>
            <person name="Lindquist E.A."/>
            <person name="Lucas S."/>
            <person name="Salamov A.A."/>
            <person name="Bradshaw R.E."/>
            <person name="Ciuffetti L."/>
            <person name="Hamelin R.C."/>
            <person name="Kema G.H.J."/>
            <person name="Lawrence C."/>
            <person name="Scott J.A."/>
            <person name="Spatafora J.W."/>
            <person name="Turgeon B.G."/>
            <person name="de Wit P.J.G.M."/>
            <person name="Zhong S."/>
            <person name="Goodwin S.B."/>
            <person name="Grigoriev I.V."/>
        </authorList>
    </citation>
    <scope>NUCLEOTIDE SEQUENCE [LARGE SCALE GENOMIC DNA]</scope>
    <source>
        <strain evidence="3">NZE10 / CBS 128990</strain>
    </source>
</reference>
<sequence>MNRYRTGTLSQASATTTCQKCLKKGHYSYECTASKQDRPYVSRPSRSQQFSNPKLAPKLSAVLPPADPKPEVKNPGLVLEDSRSRKHSREEPTRTSAPKRRRSVLSYSSDSVSTISTSQSRSRSNSPPRDSRRRISVYREAPPRDERRRRGSSTGSRRRPSRPDSRTQSEQSPVDSRQRTGSSLRSSRKRSISPTRRDVRRSRSRSPYRGGSQHAMASRSRLDDEQIAQPPRRPAAPPEPARLRSLSPYSQRVAMTRAGNGS</sequence>
<proteinExistence type="predicted"/>
<dbReference type="eggNOG" id="ENOG502S7VK">
    <property type="taxonomic scope" value="Eukaryota"/>
</dbReference>
<reference evidence="3" key="1">
    <citation type="journal article" date="2012" name="PLoS Genet.">
        <title>The genomes of the fungal plant pathogens Cladosporium fulvum and Dothistroma septosporum reveal adaptation to different hosts and lifestyles but also signatures of common ancestry.</title>
        <authorList>
            <person name="de Wit P.J.G.M."/>
            <person name="van der Burgt A."/>
            <person name="Oekmen B."/>
            <person name="Stergiopoulos I."/>
            <person name="Abd-Elsalam K.A."/>
            <person name="Aerts A.L."/>
            <person name="Bahkali A.H."/>
            <person name="Beenen H.G."/>
            <person name="Chettri P."/>
            <person name="Cox M.P."/>
            <person name="Datema E."/>
            <person name="de Vries R.P."/>
            <person name="Dhillon B."/>
            <person name="Ganley A.R."/>
            <person name="Griffiths S.A."/>
            <person name="Guo Y."/>
            <person name="Hamelin R.C."/>
            <person name="Henrissat B."/>
            <person name="Kabir M.S."/>
            <person name="Jashni M.K."/>
            <person name="Kema G."/>
            <person name="Klaubauf S."/>
            <person name="Lapidus A."/>
            <person name="Levasseur A."/>
            <person name="Lindquist E."/>
            <person name="Mehrabi R."/>
            <person name="Ohm R.A."/>
            <person name="Owen T.J."/>
            <person name="Salamov A."/>
            <person name="Schwelm A."/>
            <person name="Schijlen E."/>
            <person name="Sun H."/>
            <person name="van den Burg H.A."/>
            <person name="van Ham R.C.H.J."/>
            <person name="Zhang S."/>
            <person name="Goodwin S.B."/>
            <person name="Grigoriev I.V."/>
            <person name="Collemare J."/>
            <person name="Bradshaw R.E."/>
        </authorList>
    </citation>
    <scope>NUCLEOTIDE SEQUENCE [LARGE SCALE GENOMIC DNA]</scope>
    <source>
        <strain evidence="3">NZE10 / CBS 128990</strain>
    </source>
</reference>
<feature type="compositionally biased region" description="Low complexity" evidence="1">
    <location>
        <begin position="104"/>
        <end position="128"/>
    </location>
</feature>
<evidence type="ECO:0000313" key="3">
    <source>
        <dbReference type="Proteomes" id="UP000016933"/>
    </source>
</evidence>
<name>N1PPX4_DOTSN</name>
<dbReference type="OrthoDB" id="437973at2759"/>
<dbReference type="HOGENOM" id="CLU_062858_0_0_1"/>
<keyword evidence="3" id="KW-1185">Reference proteome</keyword>
<evidence type="ECO:0000256" key="1">
    <source>
        <dbReference type="SAM" id="MobiDB-lite"/>
    </source>
</evidence>
<feature type="compositionally biased region" description="Basic and acidic residues" evidence="1">
    <location>
        <begin position="80"/>
        <end position="93"/>
    </location>
</feature>
<organism evidence="2 3">
    <name type="scientific">Dothistroma septosporum (strain NZE10 / CBS 128990)</name>
    <name type="common">Red band needle blight fungus</name>
    <name type="synonym">Mycosphaerella pini</name>
    <dbReference type="NCBI Taxonomy" id="675120"/>
    <lineage>
        <taxon>Eukaryota</taxon>
        <taxon>Fungi</taxon>
        <taxon>Dikarya</taxon>
        <taxon>Ascomycota</taxon>
        <taxon>Pezizomycotina</taxon>
        <taxon>Dothideomycetes</taxon>
        <taxon>Dothideomycetidae</taxon>
        <taxon>Mycosphaerellales</taxon>
        <taxon>Mycosphaerellaceae</taxon>
        <taxon>Dothistroma</taxon>
    </lineage>
</organism>